<dbReference type="NCBIfam" id="NF037997">
    <property type="entry name" value="Na_Pi_symport"/>
    <property type="match status" value="1"/>
</dbReference>
<feature type="transmembrane region" description="Helical" evidence="6">
    <location>
        <begin position="45"/>
        <end position="72"/>
    </location>
</feature>
<keyword evidence="3 6" id="KW-0812">Transmembrane</keyword>
<feature type="domain" description="PhoU" evidence="7">
    <location>
        <begin position="453"/>
        <end position="529"/>
    </location>
</feature>
<dbReference type="InterPro" id="IPR026022">
    <property type="entry name" value="PhoU_dom"/>
</dbReference>
<protein>
    <submittedName>
        <fullName evidence="8">Phosphate:Na+ symporter</fullName>
    </submittedName>
</protein>
<dbReference type="GO" id="GO:0005436">
    <property type="term" value="F:sodium:phosphate symporter activity"/>
    <property type="evidence" value="ECO:0007669"/>
    <property type="project" value="InterPro"/>
</dbReference>
<comment type="subcellular location">
    <subcellularLocation>
        <location evidence="1">Cell membrane</location>
        <topology evidence="1">Multi-pass membrane protein</topology>
    </subcellularLocation>
</comment>
<feature type="transmembrane region" description="Helical" evidence="6">
    <location>
        <begin position="237"/>
        <end position="256"/>
    </location>
</feature>
<feature type="transmembrane region" description="Helical" evidence="6">
    <location>
        <begin position="100"/>
        <end position="121"/>
    </location>
</feature>
<evidence type="ECO:0000256" key="1">
    <source>
        <dbReference type="ARBA" id="ARBA00004651"/>
    </source>
</evidence>
<evidence type="ECO:0000256" key="6">
    <source>
        <dbReference type="SAM" id="Phobius"/>
    </source>
</evidence>
<dbReference type="NCBIfam" id="TIGR00704">
    <property type="entry name" value="NaPi_cotrn_rel"/>
    <property type="match status" value="1"/>
</dbReference>
<dbReference type="GO" id="GO:0044341">
    <property type="term" value="P:sodium-dependent phosphate transport"/>
    <property type="evidence" value="ECO:0007669"/>
    <property type="project" value="InterPro"/>
</dbReference>
<feature type="transmembrane region" description="Helical" evidence="6">
    <location>
        <begin position="133"/>
        <end position="151"/>
    </location>
</feature>
<dbReference type="InterPro" id="IPR004633">
    <property type="entry name" value="NaPi_cotrn-rel/YqeW-like"/>
</dbReference>
<dbReference type="RefSeq" id="WP_093753150.1">
    <property type="nucleotide sequence ID" value="NZ_FNNG01000008.1"/>
</dbReference>
<evidence type="ECO:0000313" key="9">
    <source>
        <dbReference type="Proteomes" id="UP000198828"/>
    </source>
</evidence>
<dbReference type="Pfam" id="PF02690">
    <property type="entry name" value="Na_Pi_cotrans"/>
    <property type="match status" value="1"/>
</dbReference>
<evidence type="ECO:0000256" key="2">
    <source>
        <dbReference type="ARBA" id="ARBA00022475"/>
    </source>
</evidence>
<evidence type="ECO:0000256" key="5">
    <source>
        <dbReference type="ARBA" id="ARBA00023136"/>
    </source>
</evidence>
<dbReference type="GO" id="GO:0005886">
    <property type="term" value="C:plasma membrane"/>
    <property type="evidence" value="ECO:0007669"/>
    <property type="project" value="UniProtKB-SubCell"/>
</dbReference>
<sequence length="536" mass="58127">MDIALPVLGGLGLFLYGMNIMGVGLQKAAGERLKRLIEILTNNRLMGVLVGTIVTMIIQSSSATTVMVIGFVNAGLMTLHQAVGVIFGANIGTTVTAQLIAFNLTDFAPLAVAAGVGTWLVASKKRTKSIAEILIGFGILFIGMDMMGSGLKPLADNPVFTNIMIRLEDPFLGILVGLGLTTILQSSSASIGLLQALASQRLININIAFPILFGDNIGTTTTALISSIGANKTAKRAAVLHFLFNLIGTIIFVTILKNPIQYLVLKISPYDIKRQIANAHTLFNLINVVIQLPFSNLLVKAAMKIVPGDVEEVTEAGLKFLDSRIIETPSIALGQATKEVLRMGKIVADNLKTATNAFLNKDEKLTQEVFNQEKIINRLESDIVEYLVELSNAPLTEAQHAQVSILINVINDIERVGDHADNIAELAQTAIDDELDFSEDAIGDFKVISSKGQEVFIKSLEALKDADLDKARDVLKIEEEIDALEKEYREGHIQRLNKHLCLPSSGAVFLDLLSNFERVSDHSSNIALYVLDELKN</sequence>
<evidence type="ECO:0000259" key="7">
    <source>
        <dbReference type="Pfam" id="PF01895"/>
    </source>
</evidence>
<accession>A0A1H2ZY95</accession>
<feature type="transmembrane region" description="Helical" evidence="6">
    <location>
        <begin position="171"/>
        <end position="194"/>
    </location>
</feature>
<dbReference type="InterPro" id="IPR003841">
    <property type="entry name" value="Na/Pi_transpt"/>
</dbReference>
<evidence type="ECO:0000313" key="8">
    <source>
        <dbReference type="EMBL" id="SDX22480.1"/>
    </source>
</evidence>
<evidence type="ECO:0000256" key="3">
    <source>
        <dbReference type="ARBA" id="ARBA00022692"/>
    </source>
</evidence>
<dbReference type="PANTHER" id="PTHR10010:SF46">
    <property type="entry name" value="SODIUM-DEPENDENT PHOSPHATE TRANSPORT PROTEIN 2B"/>
    <property type="match status" value="1"/>
</dbReference>
<keyword evidence="9" id="KW-1185">Reference proteome</keyword>
<dbReference type="EMBL" id="FNNG01000008">
    <property type="protein sequence ID" value="SDX22480.1"/>
    <property type="molecule type" value="Genomic_DNA"/>
</dbReference>
<reference evidence="8 9" key="1">
    <citation type="submission" date="2016-10" db="EMBL/GenBank/DDBJ databases">
        <authorList>
            <person name="de Groot N.N."/>
        </authorList>
    </citation>
    <scope>NUCLEOTIDE SEQUENCE [LARGE SCALE GENOMIC DNA]</scope>
    <source>
        <strain evidence="8 9">DSM 23310</strain>
    </source>
</reference>
<dbReference type="InterPro" id="IPR038078">
    <property type="entry name" value="PhoU-like_sf"/>
</dbReference>
<dbReference type="Proteomes" id="UP000198828">
    <property type="component" value="Unassembled WGS sequence"/>
</dbReference>
<name>A0A1H2ZY95_9FIRM</name>
<organism evidence="8 9">
    <name type="scientific">Tepidimicrobium xylanilyticum</name>
    <dbReference type="NCBI Taxonomy" id="1123352"/>
    <lineage>
        <taxon>Bacteria</taxon>
        <taxon>Bacillati</taxon>
        <taxon>Bacillota</taxon>
        <taxon>Tissierellia</taxon>
        <taxon>Tissierellales</taxon>
        <taxon>Tepidimicrobiaceae</taxon>
        <taxon>Tepidimicrobium</taxon>
    </lineage>
</organism>
<dbReference type="Pfam" id="PF01895">
    <property type="entry name" value="PhoU"/>
    <property type="match status" value="2"/>
</dbReference>
<keyword evidence="4 6" id="KW-1133">Transmembrane helix</keyword>
<proteinExistence type="predicted"/>
<feature type="transmembrane region" description="Helical" evidence="6">
    <location>
        <begin position="6"/>
        <end position="25"/>
    </location>
</feature>
<evidence type="ECO:0000256" key="4">
    <source>
        <dbReference type="ARBA" id="ARBA00022989"/>
    </source>
</evidence>
<feature type="domain" description="PhoU" evidence="7">
    <location>
        <begin position="340"/>
        <end position="426"/>
    </location>
</feature>
<gene>
    <name evidence="8" type="ORF">SAMN05660923_01928</name>
</gene>
<dbReference type="AlphaFoldDB" id="A0A1H2ZY95"/>
<dbReference type="OrthoDB" id="9763003at2"/>
<dbReference type="Gene3D" id="1.20.58.220">
    <property type="entry name" value="Phosphate transport system protein phou homolog 2, domain 2"/>
    <property type="match status" value="1"/>
</dbReference>
<dbReference type="SUPFAM" id="SSF109755">
    <property type="entry name" value="PhoU-like"/>
    <property type="match status" value="1"/>
</dbReference>
<keyword evidence="2" id="KW-1003">Cell membrane</keyword>
<dbReference type="PANTHER" id="PTHR10010">
    <property type="entry name" value="SOLUTE CARRIER FAMILY 34 SODIUM PHOSPHATE , MEMBER 2-RELATED"/>
    <property type="match status" value="1"/>
</dbReference>
<keyword evidence="5 6" id="KW-0472">Membrane</keyword>